<dbReference type="GeneID" id="115943258"/>
<evidence type="ECO:0000256" key="1">
    <source>
        <dbReference type="SAM" id="MobiDB-lite"/>
    </source>
</evidence>
<dbReference type="RefSeq" id="XP_030891436.1">
    <property type="nucleotide sequence ID" value="XM_031035576.1"/>
</dbReference>
<keyword evidence="2" id="KW-1185">Reference proteome</keyword>
<evidence type="ECO:0000313" key="2">
    <source>
        <dbReference type="Proteomes" id="UP000245341"/>
    </source>
</evidence>
<dbReference type="KEGG" id="lww:115943258"/>
<proteinExistence type="predicted"/>
<dbReference type="AlphaFoldDB" id="A0A7F8RE21"/>
<reference evidence="3" key="1">
    <citation type="submission" date="2025-08" db="UniProtKB">
        <authorList>
            <consortium name="RefSeq"/>
        </authorList>
    </citation>
    <scope>IDENTIFICATION</scope>
    <source>
        <tissue evidence="3">Liver</tissue>
    </source>
</reference>
<dbReference type="Proteomes" id="UP000245341">
    <property type="component" value="Unplaced"/>
</dbReference>
<sequence length="134" mass="15458">MFHKPRVTPKEGSNLLASGRQKAKPSYPKRNKEKDGCYLWRKNNHKGLEFGNERTTVRFYFPLQTGHHRQRFRRTDSDQLEILEKAQEVVLPLPLVWPAGLTSAGYLPRKILQLQDLGRSDIQPAEGPKSHSLK</sequence>
<protein>
    <submittedName>
        <fullName evidence="3">Uncharacterized protein LOC115943258</fullName>
    </submittedName>
</protein>
<feature type="region of interest" description="Disordered" evidence="1">
    <location>
        <begin position="1"/>
        <end position="33"/>
    </location>
</feature>
<accession>A0A7F8RE21</accession>
<organism evidence="2 3">
    <name type="scientific">Leptonychotes weddellii</name>
    <name type="common">Weddell seal</name>
    <name type="synonym">Otaria weddellii</name>
    <dbReference type="NCBI Taxonomy" id="9713"/>
    <lineage>
        <taxon>Eukaryota</taxon>
        <taxon>Metazoa</taxon>
        <taxon>Chordata</taxon>
        <taxon>Craniata</taxon>
        <taxon>Vertebrata</taxon>
        <taxon>Euteleostomi</taxon>
        <taxon>Mammalia</taxon>
        <taxon>Eutheria</taxon>
        <taxon>Laurasiatheria</taxon>
        <taxon>Carnivora</taxon>
        <taxon>Caniformia</taxon>
        <taxon>Pinnipedia</taxon>
        <taxon>Phocidae</taxon>
        <taxon>Monachinae</taxon>
        <taxon>Lobodontini</taxon>
        <taxon>Leptonychotes</taxon>
    </lineage>
</organism>
<evidence type="ECO:0000313" key="3">
    <source>
        <dbReference type="RefSeq" id="XP_030891436.1"/>
    </source>
</evidence>
<gene>
    <name evidence="3" type="primary">LOC115943258</name>
</gene>
<name>A0A7F8RE21_LEPWE</name>